<accession>A0A7G2CGY3</accession>
<dbReference type="Proteomes" id="UP000515908">
    <property type="component" value="Chromosome 10"/>
</dbReference>
<dbReference type="EMBL" id="LR877154">
    <property type="protein sequence ID" value="CAD2217953.1"/>
    <property type="molecule type" value="Genomic_DNA"/>
</dbReference>
<evidence type="ECO:0000313" key="3">
    <source>
        <dbReference type="Proteomes" id="UP000515908"/>
    </source>
</evidence>
<gene>
    <name evidence="2" type="ORF">ADEAN_000543900</name>
</gene>
<evidence type="ECO:0000313" key="2">
    <source>
        <dbReference type="EMBL" id="CAD2217953.1"/>
    </source>
</evidence>
<reference evidence="2 3" key="1">
    <citation type="submission" date="2020-08" db="EMBL/GenBank/DDBJ databases">
        <authorList>
            <person name="Newling K."/>
            <person name="Davey J."/>
            <person name="Forrester S."/>
        </authorList>
    </citation>
    <scope>NUCLEOTIDE SEQUENCE [LARGE SCALE GENOMIC DNA]</scope>
    <source>
        <strain evidence="3">Crithidia deanei Carvalho (ATCC PRA-265)</strain>
    </source>
</reference>
<name>A0A7G2CGY3_9TRYP</name>
<proteinExistence type="predicted"/>
<dbReference type="AlphaFoldDB" id="A0A7G2CGY3"/>
<dbReference type="VEuPathDB" id="TriTrypDB:ADEAN_000543900"/>
<protein>
    <submittedName>
        <fullName evidence="2">Uncharacterized protein</fullName>
    </submittedName>
</protein>
<keyword evidence="3" id="KW-1185">Reference proteome</keyword>
<evidence type="ECO:0000256" key="1">
    <source>
        <dbReference type="SAM" id="Coils"/>
    </source>
</evidence>
<sequence>MLELKDELLLEKSAMAQYMARMSARLISQMETLGLTPCCSLPQSYEELANEELGNFGVQGEKQQELEERLKKEQEEKERMSRLLKAFDEERQVQSAVLNAAEIRNKELEERDSRATETIHRLAEKKTQKEKVLEEAARRATRELMEAQAKLAQREAERKVGVFERLFGRS</sequence>
<feature type="coiled-coil region" evidence="1">
    <location>
        <begin position="63"/>
        <end position="157"/>
    </location>
</feature>
<keyword evidence="1" id="KW-0175">Coiled coil</keyword>
<organism evidence="2 3">
    <name type="scientific">Angomonas deanei</name>
    <dbReference type="NCBI Taxonomy" id="59799"/>
    <lineage>
        <taxon>Eukaryota</taxon>
        <taxon>Discoba</taxon>
        <taxon>Euglenozoa</taxon>
        <taxon>Kinetoplastea</taxon>
        <taxon>Metakinetoplastina</taxon>
        <taxon>Trypanosomatida</taxon>
        <taxon>Trypanosomatidae</taxon>
        <taxon>Strigomonadinae</taxon>
        <taxon>Angomonas</taxon>
    </lineage>
</organism>